<dbReference type="Proteomes" id="UP000077552">
    <property type="component" value="Unassembled WGS sequence"/>
</dbReference>
<dbReference type="STRING" id="1385699.A7A78_02820"/>
<reference evidence="1 2" key="1">
    <citation type="submission" date="2016-05" db="EMBL/GenBank/DDBJ databases">
        <title>Genome sequencing of Vitellibacter soesokkakensis RSSK-12.</title>
        <authorList>
            <person name="Thevarajoo S."/>
            <person name="Selvaratnam C."/>
            <person name="Goh K.M."/>
            <person name="Chan K.-G."/>
            <person name="Chong C.S."/>
        </authorList>
    </citation>
    <scope>NUCLEOTIDE SEQUENCE [LARGE SCALE GENOMIC DNA]</scope>
    <source>
        <strain evidence="1 2">RSSK-12</strain>
    </source>
</reference>
<dbReference type="OrthoDB" id="1262821at2"/>
<dbReference type="EMBL" id="LXIE01000012">
    <property type="protein sequence ID" value="OAD91445.1"/>
    <property type="molecule type" value="Genomic_DNA"/>
</dbReference>
<name>A0A1A9LG70_9FLAO</name>
<dbReference type="RefSeq" id="WP_068761620.1">
    <property type="nucleotide sequence ID" value="NZ_LXIE01000012.1"/>
</dbReference>
<dbReference type="AlphaFoldDB" id="A0A1A9LG70"/>
<organism evidence="1 2">
    <name type="scientific">Aequorivita soesokkakensis</name>
    <dbReference type="NCBI Taxonomy" id="1385699"/>
    <lineage>
        <taxon>Bacteria</taxon>
        <taxon>Pseudomonadati</taxon>
        <taxon>Bacteroidota</taxon>
        <taxon>Flavobacteriia</taxon>
        <taxon>Flavobacteriales</taxon>
        <taxon>Flavobacteriaceae</taxon>
        <taxon>Aequorivita</taxon>
    </lineage>
</organism>
<protein>
    <recommendedName>
        <fullName evidence="3">Glycine dehydrogenase</fullName>
    </recommendedName>
</protein>
<gene>
    <name evidence="1" type="ORF">A7A78_02820</name>
</gene>
<accession>A0A1A9LG70</accession>
<keyword evidence="2" id="KW-1185">Reference proteome</keyword>
<proteinExistence type="predicted"/>
<evidence type="ECO:0000313" key="1">
    <source>
        <dbReference type="EMBL" id="OAD91445.1"/>
    </source>
</evidence>
<evidence type="ECO:0008006" key="3">
    <source>
        <dbReference type="Google" id="ProtNLM"/>
    </source>
</evidence>
<sequence length="84" mass="9761">MKFFLKCDEAVHVCDKSQYNEASFFEKLKLKMHILICALCRGHAKRNTKLTETINAANIKTLLPEEKEQLKSRLQQEIKNNPQA</sequence>
<comment type="caution">
    <text evidence="1">The sequence shown here is derived from an EMBL/GenBank/DDBJ whole genome shotgun (WGS) entry which is preliminary data.</text>
</comment>
<evidence type="ECO:0000313" key="2">
    <source>
        <dbReference type="Proteomes" id="UP000077552"/>
    </source>
</evidence>